<dbReference type="InterPro" id="IPR005311">
    <property type="entry name" value="PBP_dimer"/>
</dbReference>
<dbReference type="Gene3D" id="3.30.450.330">
    <property type="match status" value="1"/>
</dbReference>
<dbReference type="GO" id="GO:0005886">
    <property type="term" value="C:plasma membrane"/>
    <property type="evidence" value="ECO:0007669"/>
    <property type="project" value="TreeGrafter"/>
</dbReference>
<dbReference type="InterPro" id="IPR036138">
    <property type="entry name" value="PBP_dimer_sf"/>
</dbReference>
<dbReference type="EMBL" id="LT629776">
    <property type="protein sequence ID" value="SDS62662.1"/>
    <property type="molecule type" value="Genomic_DNA"/>
</dbReference>
<evidence type="ECO:0000259" key="4">
    <source>
        <dbReference type="Pfam" id="PF00905"/>
    </source>
</evidence>
<dbReference type="Pfam" id="PF00905">
    <property type="entry name" value="Transpeptidase"/>
    <property type="match status" value="1"/>
</dbReference>
<dbReference type="AlphaFoldDB" id="A0A1H1TR36"/>
<dbReference type="InterPro" id="IPR050515">
    <property type="entry name" value="Beta-lactam/transpept"/>
</dbReference>
<dbReference type="SUPFAM" id="SSF56601">
    <property type="entry name" value="beta-lactamase/transpeptidase-like"/>
    <property type="match status" value="1"/>
</dbReference>
<comment type="similarity">
    <text evidence="2">Belongs to the transpeptidase family.</text>
</comment>
<evidence type="ECO:0000313" key="6">
    <source>
        <dbReference type="EMBL" id="SDS62662.1"/>
    </source>
</evidence>
<dbReference type="GO" id="GO:0008658">
    <property type="term" value="F:penicillin binding"/>
    <property type="evidence" value="ECO:0007669"/>
    <property type="project" value="InterPro"/>
</dbReference>
<dbReference type="Proteomes" id="UP000185663">
    <property type="component" value="Chromosome I"/>
</dbReference>
<keyword evidence="3" id="KW-0472">Membrane</keyword>
<evidence type="ECO:0000313" key="7">
    <source>
        <dbReference type="Proteomes" id="UP000185663"/>
    </source>
</evidence>
<sequence>MVVAAVAMVLIAARLIYVQGVAGPALAERALDERMRTEVQAAHRGDITDASGDVVLATSVDRYTIAADQLAIENFVPDSRHEIDGEVVEGKGAVAVARLLAPVLGRDAPELAAELVPAVGTDPDRNHVLAKDVVPEVQRAILDLSLSAYVSTTLESERVYPAKTTAGNILGFLGDEDGVQVGRGGAELMFDDVLSGTSGYVTYDSARGGQQIPGASEERVEPVPGDDVRTTLDLDVQWKAQDELEKAVQDSGAEYGMAVVQDVRTGDVVALADSGTPDPNDRSSAAVANSSRVVSNIFDPGSTGKVITMAAILDLGIATPTSEYEVPYSYTTPNGQTFSDSHEHPVQKLTLAGILTTSSNTGTVIVGQEIPKQVRYDYLSKFGFGSSTGLGLPGESAGILRDPDDWDGSTEYAVLFGQGLAVNAMQITSVFSTIANGGVRMEPNLVEGTVDADDVFLATDRGEGTRVIDEETADTVLHMMEGVTSGEEGTGKKATIPGYRVAGKTGTAQVPGPNGELTGIMASFVGVAPADDPRYAVSVFLKDPSSSIFGGDVAAPAFRDIMAFALEQADVPPSETPYEPLPETW</sequence>
<dbReference type="eggNOG" id="COG0768">
    <property type="taxonomic scope" value="Bacteria"/>
</dbReference>
<protein>
    <submittedName>
        <fullName evidence="6">Peptidoglycan synthetase FtsI</fullName>
    </submittedName>
</protein>
<name>A0A1H1TR36_9CELL</name>
<comment type="subcellular location">
    <subcellularLocation>
        <location evidence="1">Membrane</location>
    </subcellularLocation>
</comment>
<dbReference type="PANTHER" id="PTHR30627">
    <property type="entry name" value="PEPTIDOGLYCAN D,D-TRANSPEPTIDASE"/>
    <property type="match status" value="1"/>
</dbReference>
<dbReference type="Pfam" id="PF03717">
    <property type="entry name" value="PBP_dimer"/>
    <property type="match status" value="1"/>
</dbReference>
<evidence type="ECO:0000256" key="1">
    <source>
        <dbReference type="ARBA" id="ARBA00004370"/>
    </source>
</evidence>
<dbReference type="SUPFAM" id="SSF56519">
    <property type="entry name" value="Penicillin binding protein dimerisation domain"/>
    <property type="match status" value="1"/>
</dbReference>
<feature type="domain" description="Penicillin-binding protein transpeptidase" evidence="4">
    <location>
        <begin position="256"/>
        <end position="562"/>
    </location>
</feature>
<dbReference type="InterPro" id="IPR001460">
    <property type="entry name" value="PCN-bd_Tpept"/>
</dbReference>
<dbReference type="PANTHER" id="PTHR30627:SF1">
    <property type="entry name" value="PEPTIDOGLYCAN D,D-TRANSPEPTIDASE FTSI"/>
    <property type="match status" value="1"/>
</dbReference>
<dbReference type="Gene3D" id="3.40.710.10">
    <property type="entry name" value="DD-peptidase/beta-lactamase superfamily"/>
    <property type="match status" value="1"/>
</dbReference>
<proteinExistence type="inferred from homology"/>
<dbReference type="GO" id="GO:0071555">
    <property type="term" value="P:cell wall organization"/>
    <property type="evidence" value="ECO:0007669"/>
    <property type="project" value="TreeGrafter"/>
</dbReference>
<dbReference type="STRING" id="545619.SAMN04489860_1976"/>
<evidence type="ECO:0000256" key="2">
    <source>
        <dbReference type="ARBA" id="ARBA00007171"/>
    </source>
</evidence>
<organism evidence="6 7">
    <name type="scientific">Paraoerskovia marina</name>
    <dbReference type="NCBI Taxonomy" id="545619"/>
    <lineage>
        <taxon>Bacteria</taxon>
        <taxon>Bacillati</taxon>
        <taxon>Actinomycetota</taxon>
        <taxon>Actinomycetes</taxon>
        <taxon>Micrococcales</taxon>
        <taxon>Cellulomonadaceae</taxon>
        <taxon>Paraoerskovia</taxon>
    </lineage>
</organism>
<evidence type="ECO:0000256" key="3">
    <source>
        <dbReference type="ARBA" id="ARBA00023136"/>
    </source>
</evidence>
<keyword evidence="7" id="KW-1185">Reference proteome</keyword>
<evidence type="ECO:0000259" key="5">
    <source>
        <dbReference type="Pfam" id="PF03717"/>
    </source>
</evidence>
<gene>
    <name evidence="6" type="ORF">SAMN04489860_1976</name>
</gene>
<feature type="domain" description="Penicillin-binding protein dimerisation" evidence="5">
    <location>
        <begin position="41"/>
        <end position="212"/>
    </location>
</feature>
<dbReference type="InterPro" id="IPR012338">
    <property type="entry name" value="Beta-lactam/transpept-like"/>
</dbReference>
<dbReference type="Gene3D" id="3.90.1310.10">
    <property type="entry name" value="Penicillin-binding protein 2a (Domain 2)"/>
    <property type="match status" value="1"/>
</dbReference>
<accession>A0A1H1TR36</accession>
<reference evidence="6 7" key="1">
    <citation type="submission" date="2016-10" db="EMBL/GenBank/DDBJ databases">
        <authorList>
            <person name="de Groot N.N."/>
        </authorList>
    </citation>
    <scope>NUCLEOTIDE SEQUENCE [LARGE SCALE GENOMIC DNA]</scope>
    <source>
        <strain evidence="6 7">DSM 22126</strain>
    </source>
</reference>